<evidence type="ECO:0000256" key="1">
    <source>
        <dbReference type="ARBA" id="ARBA00022729"/>
    </source>
</evidence>
<evidence type="ECO:0000256" key="2">
    <source>
        <dbReference type="SAM" id="SignalP"/>
    </source>
</evidence>
<proteinExistence type="predicted"/>
<dbReference type="PANTHER" id="PTHR37507">
    <property type="entry name" value="SPORULATION PROTEIN YDCC"/>
    <property type="match status" value="1"/>
</dbReference>
<dbReference type="Proteomes" id="UP000031408">
    <property type="component" value="Unassembled WGS sequence"/>
</dbReference>
<gene>
    <name evidence="3" type="ORF">OI18_17350</name>
</gene>
<comment type="caution">
    <text evidence="3">The sequence shown here is derived from an EMBL/GenBank/DDBJ whole genome shotgun (WGS) entry which is preliminary data.</text>
</comment>
<dbReference type="EMBL" id="JSVC01000019">
    <property type="protein sequence ID" value="KIC93520.1"/>
    <property type="molecule type" value="Genomic_DNA"/>
</dbReference>
<feature type="signal peptide" evidence="2">
    <location>
        <begin position="1"/>
        <end position="19"/>
    </location>
</feature>
<dbReference type="InterPro" id="IPR052944">
    <property type="entry name" value="Sporulation_related"/>
</dbReference>
<feature type="chain" id="PRO_5002134148" description="Periplasmic protein" evidence="2">
    <location>
        <begin position="20"/>
        <end position="241"/>
    </location>
</feature>
<evidence type="ECO:0000313" key="3">
    <source>
        <dbReference type="EMBL" id="KIC93520.1"/>
    </source>
</evidence>
<reference evidence="3 4" key="1">
    <citation type="submission" date="2014-11" db="EMBL/GenBank/DDBJ databases">
        <title>Genome sequence of Flavihumibacter solisilvae 3-3.</title>
        <authorList>
            <person name="Zhou G."/>
            <person name="Li M."/>
            <person name="Wang G."/>
        </authorList>
    </citation>
    <scope>NUCLEOTIDE SEQUENCE [LARGE SCALE GENOMIC DNA]</scope>
    <source>
        <strain evidence="3 4">3-3</strain>
    </source>
</reference>
<name>A0A0C1IH79_9BACT</name>
<keyword evidence="4" id="KW-1185">Reference proteome</keyword>
<evidence type="ECO:0008006" key="5">
    <source>
        <dbReference type="Google" id="ProtNLM"/>
    </source>
</evidence>
<protein>
    <recommendedName>
        <fullName evidence="5">Periplasmic protein</fullName>
    </recommendedName>
</protein>
<dbReference type="OrthoDB" id="835919at2"/>
<dbReference type="STRING" id="1349421.OI18_17350"/>
<dbReference type="Gene3D" id="2.50.20.10">
    <property type="entry name" value="Lipoprotein localisation LolA/LolB/LppX"/>
    <property type="match status" value="1"/>
</dbReference>
<dbReference type="RefSeq" id="WP_039142079.1">
    <property type="nucleotide sequence ID" value="NZ_JSVC01000019.1"/>
</dbReference>
<dbReference type="InterPro" id="IPR019207">
    <property type="entry name" value="DUF2092"/>
</dbReference>
<dbReference type="AlphaFoldDB" id="A0A0C1IH79"/>
<dbReference type="SUPFAM" id="SSF89392">
    <property type="entry name" value="Prokaryotic lipoproteins and lipoprotein localization factors"/>
    <property type="match status" value="1"/>
</dbReference>
<accession>A0A0C1IH79</accession>
<dbReference type="InterPro" id="IPR029046">
    <property type="entry name" value="LolA/LolB/LppX"/>
</dbReference>
<organism evidence="3 4">
    <name type="scientific">Flavihumibacter solisilvae</name>
    <dbReference type="NCBI Taxonomy" id="1349421"/>
    <lineage>
        <taxon>Bacteria</taxon>
        <taxon>Pseudomonadati</taxon>
        <taxon>Bacteroidota</taxon>
        <taxon>Chitinophagia</taxon>
        <taxon>Chitinophagales</taxon>
        <taxon>Chitinophagaceae</taxon>
        <taxon>Flavihumibacter</taxon>
    </lineage>
</organism>
<evidence type="ECO:0000313" key="4">
    <source>
        <dbReference type="Proteomes" id="UP000031408"/>
    </source>
</evidence>
<sequence length="241" mass="27183">MKQLAFLFLSLILVTSAGAQKKTYDSLAIRILDRMSSIIGDMTSCSFTAITESNYNDPDLGMLTRIAEHDVMFSGNNKFQVMTHGERGHLGVWFNAGSMVYYSYTNNHFGYLDSIGKTNIEAIENANKKFDIEFPAADIFYPTFTDDLIATADRIEYLGKSVIGGKECYHIAARGKDLGFQVWINTDATLLPVRMNIIQYDKQSQQYNVLFKDWKINPNLPDALFAFDPPPDASKMKILPK</sequence>
<dbReference type="PANTHER" id="PTHR37507:SF2">
    <property type="entry name" value="SPORULATION PROTEIN YDCC"/>
    <property type="match status" value="1"/>
</dbReference>
<keyword evidence="1 2" id="KW-0732">Signal</keyword>
<dbReference type="Pfam" id="PF09865">
    <property type="entry name" value="DUF2092"/>
    <property type="match status" value="1"/>
</dbReference>